<evidence type="ECO:0000313" key="2">
    <source>
        <dbReference type="EnsemblMetazoa" id="SMAR011490-PA"/>
    </source>
</evidence>
<reference evidence="3" key="1">
    <citation type="submission" date="2011-05" db="EMBL/GenBank/DDBJ databases">
        <authorList>
            <person name="Richards S.R."/>
            <person name="Qu J."/>
            <person name="Jiang H."/>
            <person name="Jhangiani S.N."/>
            <person name="Agravi P."/>
            <person name="Goodspeed R."/>
            <person name="Gross S."/>
            <person name="Mandapat C."/>
            <person name="Jackson L."/>
            <person name="Mathew T."/>
            <person name="Pu L."/>
            <person name="Thornton R."/>
            <person name="Saada N."/>
            <person name="Wilczek-Boney K.B."/>
            <person name="Lee S."/>
            <person name="Kovar C."/>
            <person name="Wu Y."/>
            <person name="Scherer S.E."/>
            <person name="Worley K.C."/>
            <person name="Muzny D.M."/>
            <person name="Gibbs R."/>
        </authorList>
    </citation>
    <scope>NUCLEOTIDE SEQUENCE</scope>
    <source>
        <strain evidence="3">Brora</strain>
    </source>
</reference>
<evidence type="ECO:0000313" key="3">
    <source>
        <dbReference type="Proteomes" id="UP000014500"/>
    </source>
</evidence>
<proteinExistence type="predicted"/>
<dbReference type="HOGENOM" id="CLU_2565095_0_0_1"/>
<keyword evidence="3" id="KW-1185">Reference proteome</keyword>
<organism evidence="2 3">
    <name type="scientific">Strigamia maritima</name>
    <name type="common">European centipede</name>
    <name type="synonym">Geophilus maritimus</name>
    <dbReference type="NCBI Taxonomy" id="126957"/>
    <lineage>
        <taxon>Eukaryota</taxon>
        <taxon>Metazoa</taxon>
        <taxon>Ecdysozoa</taxon>
        <taxon>Arthropoda</taxon>
        <taxon>Myriapoda</taxon>
        <taxon>Chilopoda</taxon>
        <taxon>Pleurostigmophora</taxon>
        <taxon>Geophilomorpha</taxon>
        <taxon>Linotaeniidae</taxon>
        <taxon>Strigamia</taxon>
    </lineage>
</organism>
<feature type="compositionally biased region" description="Basic and acidic residues" evidence="1">
    <location>
        <begin position="32"/>
        <end position="44"/>
    </location>
</feature>
<evidence type="ECO:0000256" key="1">
    <source>
        <dbReference type="SAM" id="MobiDB-lite"/>
    </source>
</evidence>
<feature type="compositionally biased region" description="Low complexity" evidence="1">
    <location>
        <begin position="52"/>
        <end position="61"/>
    </location>
</feature>
<protein>
    <submittedName>
        <fullName evidence="2">Uncharacterized protein</fullName>
    </submittedName>
</protein>
<accession>T1JCH8</accession>
<dbReference type="Proteomes" id="UP000014500">
    <property type="component" value="Unassembled WGS sequence"/>
</dbReference>
<feature type="region of interest" description="Disordered" evidence="1">
    <location>
        <begin position="32"/>
        <end position="62"/>
    </location>
</feature>
<dbReference type="AlphaFoldDB" id="T1JCH8"/>
<dbReference type="EMBL" id="JH432064">
    <property type="status" value="NOT_ANNOTATED_CDS"/>
    <property type="molecule type" value="Genomic_DNA"/>
</dbReference>
<sequence>MTALSCRVISVITMQIATGFSVARQDIAERQDIAGRHTGQDPGHRRAAHGPGSRTSSSGTRARIQDIVERHTGQDIDPDFGS</sequence>
<dbReference type="EnsemblMetazoa" id="SMAR011490-RA">
    <property type="protein sequence ID" value="SMAR011490-PA"/>
    <property type="gene ID" value="SMAR011490"/>
</dbReference>
<name>T1JCH8_STRMM</name>
<reference evidence="2" key="2">
    <citation type="submission" date="2015-02" db="UniProtKB">
        <authorList>
            <consortium name="EnsemblMetazoa"/>
        </authorList>
    </citation>
    <scope>IDENTIFICATION</scope>
</reference>